<feature type="transmembrane region" description="Helical" evidence="2">
    <location>
        <begin position="947"/>
        <end position="969"/>
    </location>
</feature>
<organism evidence="4 5">
    <name type="scientific">Durusdinium trenchii</name>
    <dbReference type="NCBI Taxonomy" id="1381693"/>
    <lineage>
        <taxon>Eukaryota</taxon>
        <taxon>Sar</taxon>
        <taxon>Alveolata</taxon>
        <taxon>Dinophyceae</taxon>
        <taxon>Suessiales</taxon>
        <taxon>Symbiodiniaceae</taxon>
        <taxon>Durusdinium</taxon>
    </lineage>
</organism>
<dbReference type="SUPFAM" id="SSF51126">
    <property type="entry name" value="Pectin lyase-like"/>
    <property type="match status" value="2"/>
</dbReference>
<dbReference type="InterPro" id="IPR011050">
    <property type="entry name" value="Pectin_lyase_fold/virulence"/>
</dbReference>
<keyword evidence="2" id="KW-0812">Transmembrane</keyword>
<keyword evidence="2" id="KW-1133">Transmembrane helix</keyword>
<feature type="transmembrane region" description="Helical" evidence="2">
    <location>
        <begin position="905"/>
        <end position="927"/>
    </location>
</feature>
<dbReference type="PANTHER" id="PTHR11319:SF35">
    <property type="entry name" value="OUTER MEMBRANE PROTEIN PMPC-RELATED"/>
    <property type="match status" value="1"/>
</dbReference>
<feature type="transmembrane region" description="Helical" evidence="2">
    <location>
        <begin position="877"/>
        <end position="898"/>
    </location>
</feature>
<dbReference type="SMART" id="SM00710">
    <property type="entry name" value="PbH1"/>
    <property type="match status" value="7"/>
</dbReference>
<evidence type="ECO:0008006" key="6">
    <source>
        <dbReference type="Google" id="ProtNLM"/>
    </source>
</evidence>
<protein>
    <recommendedName>
        <fullName evidence="6">Right handed beta helix domain-containing protein</fullName>
    </recommendedName>
</protein>
<evidence type="ECO:0000313" key="5">
    <source>
        <dbReference type="Proteomes" id="UP001642464"/>
    </source>
</evidence>
<comment type="caution">
    <text evidence="4">The sequence shown here is derived from an EMBL/GenBank/DDBJ whole genome shotgun (WGS) entry which is preliminary data.</text>
</comment>
<evidence type="ECO:0000256" key="1">
    <source>
        <dbReference type="SAM" id="MobiDB-lite"/>
    </source>
</evidence>
<reference evidence="4 5" key="1">
    <citation type="submission" date="2024-02" db="EMBL/GenBank/DDBJ databases">
        <authorList>
            <person name="Chen Y."/>
            <person name="Shah S."/>
            <person name="Dougan E. K."/>
            <person name="Thang M."/>
            <person name="Chan C."/>
        </authorList>
    </citation>
    <scope>NUCLEOTIDE SEQUENCE [LARGE SCALE GENOMIC DNA]</scope>
</reference>
<evidence type="ECO:0000256" key="2">
    <source>
        <dbReference type="SAM" id="Phobius"/>
    </source>
</evidence>
<accession>A0ABP0N9Z0</accession>
<gene>
    <name evidence="4" type="ORF">SCF082_LOCUS31568</name>
</gene>
<feature type="transmembrane region" description="Helical" evidence="2">
    <location>
        <begin position="1057"/>
        <end position="1076"/>
    </location>
</feature>
<dbReference type="Proteomes" id="UP001642464">
    <property type="component" value="Unassembled WGS sequence"/>
</dbReference>
<dbReference type="InterPro" id="IPR006626">
    <property type="entry name" value="PbH1"/>
</dbReference>
<feature type="transmembrane region" description="Helical" evidence="2">
    <location>
        <begin position="1088"/>
        <end position="1111"/>
    </location>
</feature>
<feature type="signal peptide" evidence="3">
    <location>
        <begin position="1"/>
        <end position="16"/>
    </location>
</feature>
<dbReference type="EMBL" id="CAXAMM010026792">
    <property type="protein sequence ID" value="CAK9059659.1"/>
    <property type="molecule type" value="Genomic_DNA"/>
</dbReference>
<keyword evidence="2" id="KW-0472">Membrane</keyword>
<name>A0ABP0N9Z0_9DINO</name>
<feature type="chain" id="PRO_5046812575" description="Right handed beta helix domain-containing protein" evidence="3">
    <location>
        <begin position="17"/>
        <end position="1144"/>
    </location>
</feature>
<sequence length="1144" mass="122377">MSVLLVLLIPLARVLGERLPTWRPDSSAPSFPVRDSSLLSLPDNYTRRNPRPANLNEILEIRSGITDVATRTFRGVEKIRAHNGTLYLSGGLTFDVPYLEIEGNLMIVAVATGFTCITVKGVLIINGNLSISDCEGPDGGAINANEFNMTQGILTIQNSSTVAGHWRDFTSGGAIQADHFQQTGGQIVIQHCRAHGPGGAIWADEFSFKGGSLQIENCEAIINGQGHRYWVGGHRYQGGGGDDIDFSDVETEIGAAVAARGGGAIAARRFDVFGGTLILKHCSVRGVDHPGEGGAISAWKVDISEGVLLIQHCRAEALKGGGFGGAIAAGKYMQSGGNVTITASSARGSGFHPGYGGAIHAEQAGVFGGNLMINDCRAESLKASHGGGIYVVELYRQIEGNVTIENCSAEGDGGGLFSSEDMMQHSGRLQIRQCHALGEGGKGGGIYAERIYQNNAELQVKECTGDLGGAMFMDEWKQTERSTAIFQDCVASRDGGAVFSRGDLNLSGKIVFKGCRAEGSGGGIRVQSARLNVTSAVTFDECTAGQSGGALYTNGSAEFHGGALFRSCFGGTSATVAVVGKLVSSHIEIVGTETFKQLRQEVKSIGDVTITAMSCNKMSECQLEAPQVSVRDLSCPWGAGRGERSSTRSSIVGCFECPAGTTRLVDAVNALCEQCPEKAEWCLSTGLKMPLGMTVDWWNLSSSTYCPNPSACPGGEIKSLPGVDHSKRSQMVFSSMCRTGYKDDGCWKCSEKYGTADGNPLSCAPCSDSVFGLIRALTYYVVKDTWLFFSAVASALTATGQKKQSSVLINQLMAFATVSSIVVSAVMQTDTFKQLHYNLQWFLQSSDLVVGFAQGGGSGSSISTDCLLRQFGLSPGLMTIHMASSIIPLILMLILAVVKEPLISVVVGTNVFLPGFTSLFGNYLIAFRLKPFDEGGDLLMPFMPGFALDWLVISAAILVCFAVGTGSWYRVALSKSDEVEMPRHVLYLTQPYRPQCRAWEIERLARKMLLSLLTATIPVTFSGALQMQVVSAILIISLTLHYRWSPYKVNFWNDVEIGLLTTAIVLASLTSTLIANDLHWARSFITGSILMTLIIMLVTVICGTMIVLVMINLYRERHPAAETEPLDNSEIPVDGHFSEAGKES</sequence>
<proteinExistence type="predicted"/>
<dbReference type="PANTHER" id="PTHR11319">
    <property type="entry name" value="G PROTEIN-COUPLED RECEPTOR-RELATED"/>
    <property type="match status" value="1"/>
</dbReference>
<feature type="region of interest" description="Disordered" evidence="1">
    <location>
        <begin position="1125"/>
        <end position="1144"/>
    </location>
</feature>
<keyword evidence="3" id="KW-0732">Signal</keyword>
<keyword evidence="5" id="KW-1185">Reference proteome</keyword>
<evidence type="ECO:0000256" key="3">
    <source>
        <dbReference type="SAM" id="SignalP"/>
    </source>
</evidence>
<evidence type="ECO:0000313" key="4">
    <source>
        <dbReference type="EMBL" id="CAK9059659.1"/>
    </source>
</evidence>